<evidence type="ECO:0000313" key="2">
    <source>
        <dbReference type="Proteomes" id="UP000789405"/>
    </source>
</evidence>
<reference evidence="1" key="1">
    <citation type="submission" date="2021-06" db="EMBL/GenBank/DDBJ databases">
        <authorList>
            <person name="Kallberg Y."/>
            <person name="Tangrot J."/>
            <person name="Rosling A."/>
        </authorList>
    </citation>
    <scope>NUCLEOTIDE SEQUENCE</scope>
    <source>
        <strain evidence="1">MA453B</strain>
    </source>
</reference>
<protein>
    <submittedName>
        <fullName evidence="1">2887_t:CDS:1</fullName>
    </submittedName>
</protein>
<comment type="caution">
    <text evidence="1">The sequence shown here is derived from an EMBL/GenBank/DDBJ whole genome shotgun (WGS) entry which is preliminary data.</text>
</comment>
<sequence>RLRKESEKKEEDWNIVDEVFGHQPINNAQLPQALELTLEILEDFTSNKEEIEEAKLIIYLSPNRIRSDYDDQGNGAIEDNEIMKKAKKFNTKVKNVLNEIEIKLNDKKIDTSAYDYERFTDISHSNETYNYGYDRNRFEVEREINEGLTPDNDISLKNKESTCERYSVDEPKRMIKNDISKMEKNLYLNGSNEFQQPADMNHNLDHSYNNGIRIEYDKTKAFLNKLACRISSYTFDPGKLRLFVE</sequence>
<dbReference type="OrthoDB" id="2449883at2759"/>
<gene>
    <name evidence="1" type="ORF">DERYTH_LOCUS2235</name>
</gene>
<dbReference type="Proteomes" id="UP000789405">
    <property type="component" value="Unassembled WGS sequence"/>
</dbReference>
<feature type="non-terminal residue" evidence="1">
    <location>
        <position position="1"/>
    </location>
</feature>
<proteinExistence type="predicted"/>
<keyword evidence="2" id="KW-1185">Reference proteome</keyword>
<accession>A0A9N8WJZ4</accession>
<organism evidence="1 2">
    <name type="scientific">Dentiscutata erythropus</name>
    <dbReference type="NCBI Taxonomy" id="1348616"/>
    <lineage>
        <taxon>Eukaryota</taxon>
        <taxon>Fungi</taxon>
        <taxon>Fungi incertae sedis</taxon>
        <taxon>Mucoromycota</taxon>
        <taxon>Glomeromycotina</taxon>
        <taxon>Glomeromycetes</taxon>
        <taxon>Diversisporales</taxon>
        <taxon>Gigasporaceae</taxon>
        <taxon>Dentiscutata</taxon>
    </lineage>
</organism>
<dbReference type="EMBL" id="CAJVPY010000687">
    <property type="protein sequence ID" value="CAG8487338.1"/>
    <property type="molecule type" value="Genomic_DNA"/>
</dbReference>
<evidence type="ECO:0000313" key="1">
    <source>
        <dbReference type="EMBL" id="CAG8487338.1"/>
    </source>
</evidence>
<name>A0A9N8WJZ4_9GLOM</name>
<dbReference type="AlphaFoldDB" id="A0A9N8WJZ4"/>